<dbReference type="EMBL" id="CP126116">
    <property type="protein sequence ID" value="WHZ56938.1"/>
    <property type="molecule type" value="Genomic_DNA"/>
</dbReference>
<evidence type="ECO:0000313" key="2">
    <source>
        <dbReference type="Proteomes" id="UP001226091"/>
    </source>
</evidence>
<name>A0ACD4R8Y3_9BACI</name>
<sequence>MNHKKYIMLAIPLTLSAMTTPLIGAVDTAVVGQLSDPAFIGGVAVGAVVFNTMYWLFGFLRVSTSGFTAQAHGAMDEKLMTLSLVRPLILAISVGILFVLFRNHISDLAMTIIEPADGVNDYALQYIDIRIWGAPFALIQYVILGWLMGLSRIKEAFYLQIGMNGMNIILDILFVQGFSWGVQGVAAATLIAEVCAVIVGFFLIISKKSFSFTSRELTEIFAWREVLTMLYVNRDLFIRTACLLIMFNLFTKFGASFGTEMLAANAILIQIHYLMAYFFDGFANASSILCGRAIGSNDKKDFSNTLSLSFQWSIYTALFVTFIYLLFKEALIRLFTRIEPVADLASEYGNWLLVYPAAAAFGLVLYGVFTGAASAAPVRNSMIYSLFVYLIALWSLLPIYENHGLWLSFLLFGIGRSLFLIMYIPGLKKRIHAL</sequence>
<evidence type="ECO:0000313" key="1">
    <source>
        <dbReference type="EMBL" id="WHZ56938.1"/>
    </source>
</evidence>
<keyword evidence="2" id="KW-1185">Reference proteome</keyword>
<reference evidence="2" key="1">
    <citation type="journal article" date="2025" name="Aquaculture">
        <title>Assessment of the bioflocculant production and safety properties of Metabacillus hrfriensis sp. nov. based on phenotypic and whole-genome sequencing analysis.</title>
        <authorList>
            <person name="Zhang R."/>
            <person name="Zhao Z."/>
            <person name="Luo L."/>
            <person name="Wang S."/>
            <person name="Guo K."/>
            <person name="Xu W."/>
        </authorList>
    </citation>
    <scope>NUCLEOTIDE SEQUENCE [LARGE SCALE GENOMIC DNA]</scope>
    <source>
        <strain evidence="2">CT-WN-B3</strain>
    </source>
</reference>
<accession>A0ACD4R8Y3</accession>
<proteinExistence type="predicted"/>
<gene>
    <name evidence="1" type="ORF">QLQ22_19955</name>
</gene>
<protein>
    <submittedName>
        <fullName evidence="1">MATE family efflux transporter</fullName>
    </submittedName>
</protein>
<dbReference type="Proteomes" id="UP001226091">
    <property type="component" value="Chromosome"/>
</dbReference>
<organism evidence="1 2">
    <name type="scientific">Metabacillus hrfriensis</name>
    <dbReference type="NCBI Taxonomy" id="3048891"/>
    <lineage>
        <taxon>Bacteria</taxon>
        <taxon>Bacillati</taxon>
        <taxon>Bacillota</taxon>
        <taxon>Bacilli</taxon>
        <taxon>Bacillales</taxon>
        <taxon>Bacillaceae</taxon>
        <taxon>Metabacillus</taxon>
    </lineage>
</organism>